<dbReference type="AlphaFoldDB" id="A0LNC6"/>
<keyword evidence="6" id="KW-0489">Methyltransferase</keyword>
<dbReference type="EMBL" id="CP000478">
    <property type="protein sequence ID" value="ABK18928.1"/>
    <property type="molecule type" value="Genomic_DNA"/>
</dbReference>
<evidence type="ECO:0000313" key="7">
    <source>
        <dbReference type="Proteomes" id="UP000001784"/>
    </source>
</evidence>
<evidence type="ECO:0000256" key="4">
    <source>
        <dbReference type="ARBA" id="ARBA00023136"/>
    </source>
</evidence>
<evidence type="ECO:0000256" key="1">
    <source>
        <dbReference type="ARBA" id="ARBA00004127"/>
    </source>
</evidence>
<dbReference type="STRING" id="335543.Sfum_3255"/>
<dbReference type="Pfam" id="PF04191">
    <property type="entry name" value="PEMT"/>
    <property type="match status" value="1"/>
</dbReference>
<keyword evidence="2 5" id="KW-0812">Transmembrane</keyword>
<dbReference type="Gene3D" id="1.20.120.1630">
    <property type="match status" value="1"/>
</dbReference>
<reference evidence="6 7" key="1">
    <citation type="submission" date="2006-10" db="EMBL/GenBank/DDBJ databases">
        <title>Complete sequence of Syntrophobacter fumaroxidans MPOB.</title>
        <authorList>
            <consortium name="US DOE Joint Genome Institute"/>
            <person name="Copeland A."/>
            <person name="Lucas S."/>
            <person name="Lapidus A."/>
            <person name="Barry K."/>
            <person name="Detter J.C."/>
            <person name="Glavina del Rio T."/>
            <person name="Hammon N."/>
            <person name="Israni S."/>
            <person name="Pitluck S."/>
            <person name="Goltsman E.G."/>
            <person name="Martinez M."/>
            <person name="Schmutz J."/>
            <person name="Larimer F."/>
            <person name="Land M."/>
            <person name="Hauser L."/>
            <person name="Kyrpides N."/>
            <person name="Kim E."/>
            <person name="Boone D.R."/>
            <person name="Brockman F."/>
            <person name="Culley D."/>
            <person name="Ferry J."/>
            <person name="Gunsalus R."/>
            <person name="McInerney M.J."/>
            <person name="Morrison M."/>
            <person name="Plugge C."/>
            <person name="Rohlin L."/>
            <person name="Scholten J."/>
            <person name="Sieber J."/>
            <person name="Stams A.J.M."/>
            <person name="Worm P."/>
            <person name="Henstra A.M."/>
            <person name="Richardson P."/>
        </authorList>
    </citation>
    <scope>NUCLEOTIDE SEQUENCE [LARGE SCALE GENOMIC DNA]</scope>
    <source>
        <strain evidence="7">DSM 10017 / MPOB</strain>
    </source>
</reference>
<dbReference type="GO" id="GO:0008168">
    <property type="term" value="F:methyltransferase activity"/>
    <property type="evidence" value="ECO:0007669"/>
    <property type="project" value="UniProtKB-KW"/>
</dbReference>
<evidence type="ECO:0000256" key="5">
    <source>
        <dbReference type="SAM" id="Phobius"/>
    </source>
</evidence>
<protein>
    <submittedName>
        <fullName evidence="6">Isoprenylcysteine carboxyl methyltransferase</fullName>
    </submittedName>
</protein>
<keyword evidence="3 5" id="KW-1133">Transmembrane helix</keyword>
<keyword evidence="7" id="KW-1185">Reference proteome</keyword>
<dbReference type="KEGG" id="sfu:Sfum_3255"/>
<dbReference type="InParanoid" id="A0LNC6"/>
<dbReference type="InterPro" id="IPR007318">
    <property type="entry name" value="Phopholipid_MeTrfase"/>
</dbReference>
<evidence type="ECO:0000313" key="6">
    <source>
        <dbReference type="EMBL" id="ABK18928.1"/>
    </source>
</evidence>
<feature type="transmembrane region" description="Helical" evidence="5">
    <location>
        <begin position="12"/>
        <end position="34"/>
    </location>
</feature>
<accession>A0LNC6</accession>
<dbReference type="GO" id="GO:0032259">
    <property type="term" value="P:methylation"/>
    <property type="evidence" value="ECO:0007669"/>
    <property type="project" value="UniProtKB-KW"/>
</dbReference>
<dbReference type="InterPro" id="IPR052527">
    <property type="entry name" value="Metal_cation-efflux_comp"/>
</dbReference>
<dbReference type="HOGENOM" id="CLU_083238_0_0_7"/>
<organism evidence="6 7">
    <name type="scientific">Syntrophobacter fumaroxidans (strain DSM 10017 / MPOB)</name>
    <dbReference type="NCBI Taxonomy" id="335543"/>
    <lineage>
        <taxon>Bacteria</taxon>
        <taxon>Pseudomonadati</taxon>
        <taxon>Thermodesulfobacteriota</taxon>
        <taxon>Syntrophobacteria</taxon>
        <taxon>Syntrophobacterales</taxon>
        <taxon>Syntrophobacteraceae</taxon>
        <taxon>Syntrophobacter</taxon>
    </lineage>
</organism>
<dbReference type="eggNOG" id="COG2020">
    <property type="taxonomic scope" value="Bacteria"/>
</dbReference>
<evidence type="ECO:0000256" key="3">
    <source>
        <dbReference type="ARBA" id="ARBA00022989"/>
    </source>
</evidence>
<dbReference type="PANTHER" id="PTHR43847:SF1">
    <property type="entry name" value="BLL3993 PROTEIN"/>
    <property type="match status" value="1"/>
</dbReference>
<dbReference type="PANTHER" id="PTHR43847">
    <property type="entry name" value="BLL3993 PROTEIN"/>
    <property type="match status" value="1"/>
</dbReference>
<feature type="transmembrane region" description="Helical" evidence="5">
    <location>
        <begin position="92"/>
        <end position="124"/>
    </location>
</feature>
<feature type="transmembrane region" description="Helical" evidence="5">
    <location>
        <begin position="46"/>
        <end position="71"/>
    </location>
</feature>
<comment type="subcellular location">
    <subcellularLocation>
        <location evidence="1">Endomembrane system</location>
        <topology evidence="1">Multi-pass membrane protein</topology>
    </subcellularLocation>
</comment>
<gene>
    <name evidence="6" type="ordered locus">Sfum_3255</name>
</gene>
<proteinExistence type="predicted"/>
<evidence type="ECO:0000256" key="2">
    <source>
        <dbReference type="ARBA" id="ARBA00022692"/>
    </source>
</evidence>
<dbReference type="Proteomes" id="UP000001784">
    <property type="component" value="Chromosome"/>
</dbReference>
<dbReference type="GO" id="GO:0012505">
    <property type="term" value="C:endomembrane system"/>
    <property type="evidence" value="ECO:0007669"/>
    <property type="project" value="UniProtKB-SubCell"/>
</dbReference>
<keyword evidence="4 5" id="KW-0472">Membrane</keyword>
<keyword evidence="6" id="KW-0808">Transferase</keyword>
<dbReference type="RefSeq" id="WP_011700053.1">
    <property type="nucleotide sequence ID" value="NC_008554.1"/>
</dbReference>
<name>A0LNC6_SYNFM</name>
<sequence>MSTGIPARMVEFLLGTRIFMTQMVAVVVAALLALTTPVWVDGGFTAMLLEFAGLVLVVASALGRLWASMYIAGYKGDKIITQGPYSMVRHPLYFFSLIGVTGIGLAAKSLVVLALLLVAFHLYYPFVVRREENDLSARHGEAYDRYARTVPRFFPRPSLFNEPETYPVNAGKYRRCFVDASFFILVLGVLRLLEGLHRNGVLPDLLRIP</sequence>